<evidence type="ECO:0000313" key="8">
    <source>
        <dbReference type="Proteomes" id="UP000289738"/>
    </source>
</evidence>
<name>A0A445CIB9_ARAHY</name>
<keyword evidence="5" id="KW-0539">Nucleus</keyword>
<dbReference type="Gene3D" id="1.20.5.170">
    <property type="match status" value="1"/>
</dbReference>
<keyword evidence="8" id="KW-1185">Reference proteome</keyword>
<evidence type="ECO:0000313" key="7">
    <source>
        <dbReference type="EMBL" id="RYR50658.1"/>
    </source>
</evidence>
<comment type="subcellular location">
    <subcellularLocation>
        <location evidence="1">Nucleus</location>
    </subcellularLocation>
</comment>
<dbReference type="GO" id="GO:0003700">
    <property type="term" value="F:DNA-binding transcription factor activity"/>
    <property type="evidence" value="ECO:0007669"/>
    <property type="project" value="InterPro"/>
</dbReference>
<evidence type="ECO:0000256" key="2">
    <source>
        <dbReference type="ARBA" id="ARBA00023015"/>
    </source>
</evidence>
<comment type="caution">
    <text evidence="7">The sequence shown here is derived from an EMBL/GenBank/DDBJ whole genome shotgun (WGS) entry which is preliminary data.</text>
</comment>
<keyword evidence="4" id="KW-0804">Transcription</keyword>
<proteinExistence type="predicted"/>
<dbReference type="PANTHER" id="PTHR13690:SF122">
    <property type="entry name" value="ATBZIP TRANSCRIPTION FACTOR"/>
    <property type="match status" value="1"/>
</dbReference>
<reference evidence="7 8" key="1">
    <citation type="submission" date="2019-01" db="EMBL/GenBank/DDBJ databases">
        <title>Sequencing of cultivated peanut Arachis hypogaea provides insights into genome evolution and oil improvement.</title>
        <authorList>
            <person name="Chen X."/>
        </authorList>
    </citation>
    <scope>NUCLEOTIDE SEQUENCE [LARGE SCALE GENOMIC DNA]</scope>
    <source>
        <strain evidence="8">cv. Fuhuasheng</strain>
        <tissue evidence="7">Leaves</tissue>
    </source>
</reference>
<dbReference type="CDD" id="cd14703">
    <property type="entry name" value="bZIP_plant_RF2"/>
    <property type="match status" value="1"/>
</dbReference>
<accession>A0A445CIB9</accession>
<organism evidence="7 8">
    <name type="scientific">Arachis hypogaea</name>
    <name type="common">Peanut</name>
    <dbReference type="NCBI Taxonomy" id="3818"/>
    <lineage>
        <taxon>Eukaryota</taxon>
        <taxon>Viridiplantae</taxon>
        <taxon>Streptophyta</taxon>
        <taxon>Embryophyta</taxon>
        <taxon>Tracheophyta</taxon>
        <taxon>Spermatophyta</taxon>
        <taxon>Magnoliopsida</taxon>
        <taxon>eudicotyledons</taxon>
        <taxon>Gunneridae</taxon>
        <taxon>Pentapetalae</taxon>
        <taxon>rosids</taxon>
        <taxon>fabids</taxon>
        <taxon>Fabales</taxon>
        <taxon>Fabaceae</taxon>
        <taxon>Papilionoideae</taxon>
        <taxon>50 kb inversion clade</taxon>
        <taxon>dalbergioids sensu lato</taxon>
        <taxon>Dalbergieae</taxon>
        <taxon>Pterocarpus clade</taxon>
        <taxon>Arachis</taxon>
    </lineage>
</organism>
<dbReference type="EMBL" id="SDMP01000007">
    <property type="protein sequence ID" value="RYR50658.1"/>
    <property type="molecule type" value="Genomic_DNA"/>
</dbReference>
<dbReference type="InterPro" id="IPR046347">
    <property type="entry name" value="bZIP_sf"/>
</dbReference>
<dbReference type="GO" id="GO:0005634">
    <property type="term" value="C:nucleus"/>
    <property type="evidence" value="ECO:0007669"/>
    <property type="project" value="UniProtKB-SubCell"/>
</dbReference>
<dbReference type="AlphaFoldDB" id="A0A445CIB9"/>
<sequence>MTDMTTLVLPSIHPLSWLTLGDMLRRHRVMYRRDSKHCNPSRSSAAEEGLQMVRFRAGNRSDQSGYSGAGTSSNNEEDKSPGENGSAGTGGARPRHRHSNSVNERSWRRKKKCLLISSLSCGPLIRNATLANRQSAARSKERKASYIQELKRKVQTFQTKVIILSAQLTLYQVRAVHLKPLA</sequence>
<feature type="region of interest" description="Disordered" evidence="6">
    <location>
        <begin position="58"/>
        <end position="105"/>
    </location>
</feature>
<evidence type="ECO:0000256" key="5">
    <source>
        <dbReference type="ARBA" id="ARBA00023242"/>
    </source>
</evidence>
<dbReference type="Proteomes" id="UP000289738">
    <property type="component" value="Chromosome A07"/>
</dbReference>
<evidence type="ECO:0000256" key="1">
    <source>
        <dbReference type="ARBA" id="ARBA00004123"/>
    </source>
</evidence>
<keyword evidence="2" id="KW-0805">Transcription regulation</keyword>
<keyword evidence="3" id="KW-0238">DNA-binding</keyword>
<feature type="compositionally biased region" description="Polar residues" evidence="6">
    <location>
        <begin position="60"/>
        <end position="74"/>
    </location>
</feature>
<dbReference type="PANTHER" id="PTHR13690">
    <property type="entry name" value="TRANSCRIPTION FACTOR POSF21-RELATED"/>
    <property type="match status" value="1"/>
</dbReference>
<evidence type="ECO:0000256" key="4">
    <source>
        <dbReference type="ARBA" id="ARBA00023163"/>
    </source>
</evidence>
<evidence type="ECO:0000256" key="6">
    <source>
        <dbReference type="SAM" id="MobiDB-lite"/>
    </source>
</evidence>
<dbReference type="SUPFAM" id="SSF57959">
    <property type="entry name" value="Leucine zipper domain"/>
    <property type="match status" value="1"/>
</dbReference>
<protein>
    <recommendedName>
        <fullName evidence="9">BZIP domain-containing protein</fullName>
    </recommendedName>
</protein>
<dbReference type="InterPro" id="IPR044759">
    <property type="entry name" value="bZIP_RF2"/>
</dbReference>
<dbReference type="GO" id="GO:0003677">
    <property type="term" value="F:DNA binding"/>
    <property type="evidence" value="ECO:0007669"/>
    <property type="project" value="UniProtKB-KW"/>
</dbReference>
<dbReference type="STRING" id="3818.A0A445CIB9"/>
<gene>
    <name evidence="7" type="ORF">Ahy_A07g037289</name>
</gene>
<evidence type="ECO:0008006" key="9">
    <source>
        <dbReference type="Google" id="ProtNLM"/>
    </source>
</evidence>
<evidence type="ECO:0000256" key="3">
    <source>
        <dbReference type="ARBA" id="ARBA00023125"/>
    </source>
</evidence>